<evidence type="ECO:0008006" key="2">
    <source>
        <dbReference type="Google" id="ProtNLM"/>
    </source>
</evidence>
<accession>A0A383EMA5</accession>
<sequence length="144" mass="16576">MDFEMSLLAHHTLEQKAYYNFEGQIYNEDYNMYVDLPPALEIDLPTHFLMLHSMYMGINAYYVLPNFGVTPYIGAGGGALLNSIQSQYPGPANLVQEDGALALDAMELNWGYHGMVGFRYMREKSFYYVELRPTFHNFQYESGL</sequence>
<dbReference type="Gene3D" id="2.40.160.20">
    <property type="match status" value="1"/>
</dbReference>
<proteinExistence type="predicted"/>
<reference evidence="1" key="1">
    <citation type="submission" date="2018-05" db="EMBL/GenBank/DDBJ databases">
        <authorList>
            <person name="Lanie J.A."/>
            <person name="Ng W.-L."/>
            <person name="Kazmierczak K.M."/>
            <person name="Andrzejewski T.M."/>
            <person name="Davidsen T.M."/>
            <person name="Wayne K.J."/>
            <person name="Tettelin H."/>
            <person name="Glass J.I."/>
            <person name="Rusch D."/>
            <person name="Podicherti R."/>
            <person name="Tsui H.-C.T."/>
            <person name="Winkler M.E."/>
        </authorList>
    </citation>
    <scope>NUCLEOTIDE SEQUENCE</scope>
</reference>
<feature type="non-terminal residue" evidence="1">
    <location>
        <position position="144"/>
    </location>
</feature>
<dbReference type="EMBL" id="UINC01227196">
    <property type="protein sequence ID" value="SVE57977.1"/>
    <property type="molecule type" value="Genomic_DNA"/>
</dbReference>
<protein>
    <recommendedName>
        <fullName evidence="2">Outer membrane protein beta-barrel domain-containing protein</fullName>
    </recommendedName>
</protein>
<evidence type="ECO:0000313" key="1">
    <source>
        <dbReference type="EMBL" id="SVE57977.1"/>
    </source>
</evidence>
<dbReference type="AlphaFoldDB" id="A0A383EMA5"/>
<dbReference type="SUPFAM" id="SSF56925">
    <property type="entry name" value="OMPA-like"/>
    <property type="match status" value="1"/>
</dbReference>
<dbReference type="InterPro" id="IPR011250">
    <property type="entry name" value="OMP/PagP_B-barrel"/>
</dbReference>
<name>A0A383EMA5_9ZZZZ</name>
<organism evidence="1">
    <name type="scientific">marine metagenome</name>
    <dbReference type="NCBI Taxonomy" id="408172"/>
    <lineage>
        <taxon>unclassified sequences</taxon>
        <taxon>metagenomes</taxon>
        <taxon>ecological metagenomes</taxon>
    </lineage>
</organism>
<gene>
    <name evidence="1" type="ORF">METZ01_LOCUS510831</name>
</gene>